<feature type="domain" description="K Homology" evidence="9">
    <location>
        <begin position="312"/>
        <end position="396"/>
    </location>
</feature>
<dbReference type="InterPro" id="IPR036555">
    <property type="entry name" value="NusA_N_sf"/>
</dbReference>
<dbReference type="SUPFAM" id="SSF47794">
    <property type="entry name" value="Rad51 N-terminal domain-like"/>
    <property type="match status" value="1"/>
</dbReference>
<dbReference type="Gene3D" id="3.30.300.20">
    <property type="match status" value="2"/>
</dbReference>
<evidence type="ECO:0000256" key="5">
    <source>
        <dbReference type="ARBA" id="ARBA00023015"/>
    </source>
</evidence>
<dbReference type="Gene3D" id="3.30.1480.10">
    <property type="entry name" value="NusA, N-terminal domain"/>
    <property type="match status" value="1"/>
</dbReference>
<dbReference type="FunFam" id="3.30.300.20:FF:000002">
    <property type="entry name" value="Transcription termination/antitermination protein NusA"/>
    <property type="match status" value="1"/>
</dbReference>
<dbReference type="HAMAP" id="MF_00945_B">
    <property type="entry name" value="NusA_B"/>
    <property type="match status" value="1"/>
</dbReference>
<dbReference type="Pfam" id="PF13184">
    <property type="entry name" value="KH_NusA_1st"/>
    <property type="match status" value="1"/>
</dbReference>
<dbReference type="InterPro" id="IPR030842">
    <property type="entry name" value="TF_NusA_bacterial"/>
</dbReference>
<dbReference type="EMBL" id="LSDK01000021">
    <property type="protein sequence ID" value="KXB77952.1"/>
    <property type="molecule type" value="Genomic_DNA"/>
</dbReference>
<evidence type="ECO:0000256" key="2">
    <source>
        <dbReference type="ARBA" id="ARBA00022490"/>
    </source>
</evidence>
<dbReference type="Pfam" id="PF08529">
    <property type="entry name" value="NusA_N"/>
    <property type="match status" value="1"/>
</dbReference>
<dbReference type="InterPro" id="IPR010995">
    <property type="entry name" value="DNA_repair_Rad51/TF_NusA_a-hlx"/>
</dbReference>
<proteinExistence type="inferred from homology"/>
<dbReference type="PATRIC" id="fig|322095.3.peg.291"/>
<evidence type="ECO:0000256" key="7">
    <source>
        <dbReference type="HAMAP-Rule" id="MF_00945"/>
    </source>
</evidence>
<feature type="region of interest" description="Disordered" evidence="8">
    <location>
        <begin position="420"/>
        <end position="443"/>
    </location>
</feature>
<evidence type="ECO:0000313" key="10">
    <source>
        <dbReference type="EMBL" id="KXB77952.1"/>
    </source>
</evidence>
<dbReference type="Gene3D" id="2.40.50.140">
    <property type="entry name" value="Nucleic acid-binding proteins"/>
    <property type="match status" value="1"/>
</dbReference>
<dbReference type="InterPro" id="IPR013735">
    <property type="entry name" value="TF_NusA_N"/>
</dbReference>
<evidence type="ECO:0000313" key="11">
    <source>
        <dbReference type="Proteomes" id="UP000070224"/>
    </source>
</evidence>
<evidence type="ECO:0000256" key="8">
    <source>
        <dbReference type="SAM" id="MobiDB-lite"/>
    </source>
</evidence>
<keyword evidence="6 7" id="KW-0804">Transcription</keyword>
<dbReference type="GO" id="GO:0003723">
    <property type="term" value="F:RNA binding"/>
    <property type="evidence" value="ECO:0007669"/>
    <property type="project" value="UniProtKB-UniRule"/>
</dbReference>
<keyword evidence="3 7" id="KW-0889">Transcription antitermination</keyword>
<feature type="domain" description="K Homology" evidence="9">
    <location>
        <begin position="238"/>
        <end position="311"/>
    </location>
</feature>
<keyword evidence="4 7" id="KW-0694">RNA-binding</keyword>
<dbReference type="InterPro" id="IPR009019">
    <property type="entry name" value="KH_sf_prok-type"/>
</dbReference>
<dbReference type="AlphaFoldDB" id="A0A134BDC0"/>
<gene>
    <name evidence="7" type="primary">nusA</name>
    <name evidence="10" type="ORF">HMPREF3185_00293</name>
</gene>
<dbReference type="Pfam" id="PF26594">
    <property type="entry name" value="KH_NusA_2nd"/>
    <property type="match status" value="1"/>
</dbReference>
<dbReference type="GO" id="GO:0031564">
    <property type="term" value="P:transcription antitermination"/>
    <property type="evidence" value="ECO:0007669"/>
    <property type="project" value="UniProtKB-UniRule"/>
</dbReference>
<dbReference type="CDD" id="cd02134">
    <property type="entry name" value="KH-II_NusA_rpt1"/>
    <property type="match status" value="1"/>
</dbReference>
<organism evidence="10 11">
    <name type="scientific">Porphyromonas somerae</name>
    <dbReference type="NCBI Taxonomy" id="322095"/>
    <lineage>
        <taxon>Bacteria</taxon>
        <taxon>Pseudomonadati</taxon>
        <taxon>Bacteroidota</taxon>
        <taxon>Bacteroidia</taxon>
        <taxon>Bacteroidales</taxon>
        <taxon>Porphyromonadaceae</taxon>
        <taxon>Porphyromonas</taxon>
    </lineage>
</organism>
<dbReference type="SUPFAM" id="SSF50249">
    <property type="entry name" value="Nucleic acid-binding proteins"/>
    <property type="match status" value="1"/>
</dbReference>
<dbReference type="OrthoDB" id="9807233at2"/>
<dbReference type="GO" id="GO:0005829">
    <property type="term" value="C:cytosol"/>
    <property type="evidence" value="ECO:0007669"/>
    <property type="project" value="TreeGrafter"/>
</dbReference>
<comment type="subunit">
    <text evidence="7">Monomer. Binds directly to the core enzyme of the DNA-dependent RNA polymerase and to nascent RNA.</text>
</comment>
<comment type="subcellular location">
    <subcellularLocation>
        <location evidence="7">Cytoplasm</location>
    </subcellularLocation>
</comment>
<evidence type="ECO:0000256" key="3">
    <source>
        <dbReference type="ARBA" id="ARBA00022814"/>
    </source>
</evidence>
<dbReference type="PANTHER" id="PTHR22648:SF0">
    <property type="entry name" value="TRANSCRIPTION TERMINATION_ANTITERMINATION PROTEIN NUSA"/>
    <property type="match status" value="1"/>
</dbReference>
<sequence>MAKKKETTSLIEALLEYQELKSIDRNTLIAVMEDSLRNVLSKMFGSDDTFDVIINVEKKGDFEIWRTRHVVADEDFVDEVREVPLSEAQRFDSEISVGEDFVDAVDFNSFGRRAVINLRQALASKILELQKEHFYHSFVGRVGELISAEVYQVWKREALLIDDEGNELLMPKTEQIPGDFFRKGETVRAVIERVENENSNPKVILSRVSPEFLKRLLELNVPEIADGLITIRAAARIPGERAKIAVESYDDRIDPVGACVGVNGSRIRSIVRELKGENIDVTTYTTNPMLFIQRALSPGKAVAIALSDEDEDIKQAEVYMRPDQVPLAIGKNAANLKLASLLTGYRIEIFRDEEGATGEEDIYLDEFSDEIDEQMIQALKEEGYTTAKSVLREDRATLLAKTELDEDVLDRILEVLSAEFSEEEPYEADEPVAELATEEGEED</sequence>
<dbReference type="InterPro" id="IPR012340">
    <property type="entry name" value="NA-bd_OB-fold"/>
</dbReference>
<evidence type="ECO:0000256" key="4">
    <source>
        <dbReference type="ARBA" id="ARBA00022884"/>
    </source>
</evidence>
<keyword evidence="2 7" id="KW-0963">Cytoplasm</keyword>
<dbReference type="InterPro" id="IPR010213">
    <property type="entry name" value="TF_NusA"/>
</dbReference>
<evidence type="ECO:0000256" key="6">
    <source>
        <dbReference type="ARBA" id="ARBA00023163"/>
    </source>
</evidence>
<comment type="similarity">
    <text evidence="7">Belongs to the NusA family.</text>
</comment>
<dbReference type="InterPro" id="IPR058582">
    <property type="entry name" value="KH_NusA_2nd"/>
</dbReference>
<comment type="function">
    <text evidence="7">Participates in both transcription termination and antitermination.</text>
</comment>
<dbReference type="RefSeq" id="WP_060934862.1">
    <property type="nucleotide sequence ID" value="NZ_KQ960414.1"/>
</dbReference>
<dbReference type="SMART" id="SM00322">
    <property type="entry name" value="KH"/>
    <property type="match status" value="2"/>
</dbReference>
<protein>
    <recommendedName>
        <fullName evidence="7">Transcription termination/antitermination protein NusA</fullName>
    </recommendedName>
</protein>
<dbReference type="Proteomes" id="UP000070224">
    <property type="component" value="Unassembled WGS sequence"/>
</dbReference>
<dbReference type="InterPro" id="IPR025249">
    <property type="entry name" value="TF_NusA_KH_1st"/>
</dbReference>
<keyword evidence="5 7" id="KW-0805">Transcription regulation</keyword>
<dbReference type="SUPFAM" id="SSF69705">
    <property type="entry name" value="Transcription factor NusA, N-terminal domain"/>
    <property type="match status" value="1"/>
</dbReference>
<evidence type="ECO:0000256" key="1">
    <source>
        <dbReference type="ARBA" id="ARBA00022472"/>
    </source>
</evidence>
<dbReference type="Gene3D" id="1.10.150.20">
    <property type="entry name" value="5' to 3' exonuclease, C-terminal subdomain"/>
    <property type="match status" value="1"/>
</dbReference>
<evidence type="ECO:0000259" key="9">
    <source>
        <dbReference type="SMART" id="SM00322"/>
    </source>
</evidence>
<dbReference type="STRING" id="322095.HMPREF3185_00293"/>
<keyword evidence="11" id="KW-1185">Reference proteome</keyword>
<reference evidence="11" key="1">
    <citation type="submission" date="2016-01" db="EMBL/GenBank/DDBJ databases">
        <authorList>
            <person name="Mitreva M."/>
            <person name="Pepin K.H."/>
            <person name="Mihindukulasuriya K.A."/>
            <person name="Fulton R."/>
            <person name="Fronick C."/>
            <person name="O'Laughlin M."/>
            <person name="Miner T."/>
            <person name="Herter B."/>
            <person name="Rosa B.A."/>
            <person name="Cordes M."/>
            <person name="Tomlinson C."/>
            <person name="Wollam A."/>
            <person name="Palsikar V.B."/>
            <person name="Mardis E.R."/>
            <person name="Wilson R.K."/>
        </authorList>
    </citation>
    <scope>NUCLEOTIDE SEQUENCE [LARGE SCALE GENOMIC DNA]</scope>
    <source>
        <strain evidence="11">KA00683</strain>
    </source>
</reference>
<dbReference type="InterPro" id="IPR015946">
    <property type="entry name" value="KH_dom-like_a/b"/>
</dbReference>
<accession>A0A134BDC0</accession>
<dbReference type="SUPFAM" id="SSF54814">
    <property type="entry name" value="Prokaryotic type KH domain (KH-domain type II)"/>
    <property type="match status" value="2"/>
</dbReference>
<dbReference type="CDD" id="cd22529">
    <property type="entry name" value="KH-II_NusA_rpt2"/>
    <property type="match status" value="1"/>
</dbReference>
<dbReference type="NCBIfam" id="TIGR01953">
    <property type="entry name" value="NusA"/>
    <property type="match status" value="1"/>
</dbReference>
<dbReference type="GO" id="GO:0006353">
    <property type="term" value="P:DNA-templated transcription termination"/>
    <property type="evidence" value="ECO:0007669"/>
    <property type="project" value="UniProtKB-UniRule"/>
</dbReference>
<dbReference type="InterPro" id="IPR004087">
    <property type="entry name" value="KH_dom"/>
</dbReference>
<dbReference type="CDD" id="cd04455">
    <property type="entry name" value="S1_NusA"/>
    <property type="match status" value="1"/>
</dbReference>
<keyword evidence="1 7" id="KW-0806">Transcription termination</keyword>
<comment type="caution">
    <text evidence="10">The sequence shown here is derived from an EMBL/GenBank/DDBJ whole genome shotgun (WGS) entry which is preliminary data.</text>
</comment>
<name>A0A134BDC0_9PORP</name>
<dbReference type="GO" id="GO:0000166">
    <property type="term" value="F:nucleotide binding"/>
    <property type="evidence" value="ECO:0007669"/>
    <property type="project" value="InterPro"/>
</dbReference>
<dbReference type="GO" id="GO:0003700">
    <property type="term" value="F:DNA-binding transcription factor activity"/>
    <property type="evidence" value="ECO:0007669"/>
    <property type="project" value="InterPro"/>
</dbReference>
<dbReference type="PANTHER" id="PTHR22648">
    <property type="entry name" value="TRANSCRIPTION TERMINATION FACTOR NUSA"/>
    <property type="match status" value="1"/>
</dbReference>